<comment type="caution">
    <text evidence="8">The sequence shown here is derived from an EMBL/GenBank/DDBJ whole genome shotgun (WGS) entry which is preliminary data.</text>
</comment>
<proteinExistence type="inferred from homology"/>
<dbReference type="PANTHER" id="PTHR22726">
    <property type="entry name" value="METALLOENDOPEPTIDASE OMA1"/>
    <property type="match status" value="1"/>
</dbReference>
<keyword evidence="9" id="KW-1185">Reference proteome</keyword>
<dbReference type="CDD" id="cd07324">
    <property type="entry name" value="M48C_Oma1-like"/>
    <property type="match status" value="1"/>
</dbReference>
<protein>
    <submittedName>
        <fullName evidence="8">M48 family metallopeptidase</fullName>
    </submittedName>
</protein>
<keyword evidence="2" id="KW-0479">Metal-binding</keyword>
<evidence type="ECO:0000256" key="5">
    <source>
        <dbReference type="ARBA" id="ARBA00023049"/>
    </source>
</evidence>
<comment type="similarity">
    <text evidence="6">Belongs to the peptidase M48 family.</text>
</comment>
<dbReference type="PANTHER" id="PTHR22726:SF1">
    <property type="entry name" value="METALLOENDOPEPTIDASE OMA1, MITOCHONDRIAL"/>
    <property type="match status" value="1"/>
</dbReference>
<dbReference type="InterPro" id="IPR051156">
    <property type="entry name" value="Mito/Outer_Membr_Metalloprot"/>
</dbReference>
<evidence type="ECO:0000313" key="8">
    <source>
        <dbReference type="EMBL" id="MDO5986246.1"/>
    </source>
</evidence>
<feature type="domain" description="Peptidase M48" evidence="7">
    <location>
        <begin position="91"/>
        <end position="260"/>
    </location>
</feature>
<comment type="cofactor">
    <cofactor evidence="6">
        <name>Zn(2+)</name>
        <dbReference type="ChEBI" id="CHEBI:29105"/>
    </cofactor>
    <text evidence="6">Binds 1 zinc ion per subunit.</text>
</comment>
<evidence type="ECO:0000256" key="6">
    <source>
        <dbReference type="RuleBase" id="RU003983"/>
    </source>
</evidence>
<dbReference type="EMBL" id="JAUOEM010000001">
    <property type="protein sequence ID" value="MDO5986246.1"/>
    <property type="molecule type" value="Genomic_DNA"/>
</dbReference>
<keyword evidence="1 6" id="KW-0645">Protease</keyword>
<sequence>MLITFNCLGQQIGNINIEDLIGKYSISLNEVEGLNDCGHILDGPLYVMKTFENKSLDAALPFANLNTNEIGKEIYEKIIESNKVLDNHWAESDINNVIKRLTAQMEPRDKKVFKLNIIDSEIINAFTTYGGFIYITTGLIEFVESYDELAFIIGHEIGHEINLHTQRKITKLMIPSNVLSQMNLDTLKNVVVSLNTKFSAPFDQIDEYEADKYGVMLAYKAGFDSTRFADFFKKMEKYDDKSILKKISSTHPFAEHRKNCINKYIAE</sequence>
<keyword evidence="5 6" id="KW-0482">Metalloprotease</keyword>
<evidence type="ECO:0000313" key="9">
    <source>
        <dbReference type="Proteomes" id="UP001176891"/>
    </source>
</evidence>
<accession>A0ABT8WX31</accession>
<dbReference type="RefSeq" id="WP_303280767.1">
    <property type="nucleotide sequence ID" value="NZ_BAABCZ010000016.1"/>
</dbReference>
<reference evidence="8" key="1">
    <citation type="submission" date="2023-07" db="EMBL/GenBank/DDBJ databases">
        <title>Two novel species in the genus Flavivirga.</title>
        <authorList>
            <person name="Kwon K."/>
        </authorList>
    </citation>
    <scope>NUCLEOTIDE SEQUENCE</scope>
    <source>
        <strain evidence="8">KACC 14157</strain>
    </source>
</reference>
<organism evidence="8 9">
    <name type="scientific">Flavivirga amylovorans</name>
    <dbReference type="NCBI Taxonomy" id="870486"/>
    <lineage>
        <taxon>Bacteria</taxon>
        <taxon>Pseudomonadati</taxon>
        <taxon>Bacteroidota</taxon>
        <taxon>Flavobacteriia</taxon>
        <taxon>Flavobacteriales</taxon>
        <taxon>Flavobacteriaceae</taxon>
        <taxon>Flavivirga</taxon>
    </lineage>
</organism>
<dbReference type="Gene3D" id="3.30.2010.10">
    <property type="entry name" value="Metalloproteases ('zincins'), catalytic domain"/>
    <property type="match status" value="1"/>
</dbReference>
<gene>
    <name evidence="8" type="ORF">Q4Q39_02410</name>
</gene>
<dbReference type="Proteomes" id="UP001176891">
    <property type="component" value="Unassembled WGS sequence"/>
</dbReference>
<evidence type="ECO:0000256" key="4">
    <source>
        <dbReference type="ARBA" id="ARBA00022833"/>
    </source>
</evidence>
<dbReference type="InterPro" id="IPR001915">
    <property type="entry name" value="Peptidase_M48"/>
</dbReference>
<keyword evidence="3 6" id="KW-0378">Hydrolase</keyword>
<evidence type="ECO:0000256" key="1">
    <source>
        <dbReference type="ARBA" id="ARBA00022670"/>
    </source>
</evidence>
<evidence type="ECO:0000259" key="7">
    <source>
        <dbReference type="Pfam" id="PF01435"/>
    </source>
</evidence>
<name>A0ABT8WX31_9FLAO</name>
<evidence type="ECO:0000256" key="2">
    <source>
        <dbReference type="ARBA" id="ARBA00022723"/>
    </source>
</evidence>
<dbReference type="Pfam" id="PF01435">
    <property type="entry name" value="Peptidase_M48"/>
    <property type="match status" value="1"/>
</dbReference>
<keyword evidence="4 6" id="KW-0862">Zinc</keyword>
<evidence type="ECO:0000256" key="3">
    <source>
        <dbReference type="ARBA" id="ARBA00022801"/>
    </source>
</evidence>